<feature type="domain" description="DUF112" evidence="2">
    <location>
        <begin position="15"/>
        <end position="436"/>
    </location>
</feature>
<feature type="transmembrane region" description="Helical" evidence="1">
    <location>
        <begin position="103"/>
        <end position="126"/>
    </location>
</feature>
<feature type="transmembrane region" description="Helical" evidence="1">
    <location>
        <begin position="195"/>
        <end position="215"/>
    </location>
</feature>
<feature type="transmembrane region" description="Helical" evidence="1">
    <location>
        <begin position="351"/>
        <end position="374"/>
    </location>
</feature>
<organism evidence="3 4">
    <name type="scientific">Chelativorans petroleitrophicus</name>
    <dbReference type="NCBI Taxonomy" id="2975484"/>
    <lineage>
        <taxon>Bacteria</taxon>
        <taxon>Pseudomonadati</taxon>
        <taxon>Pseudomonadota</taxon>
        <taxon>Alphaproteobacteria</taxon>
        <taxon>Hyphomicrobiales</taxon>
        <taxon>Phyllobacteriaceae</taxon>
        <taxon>Chelativorans</taxon>
    </lineage>
</organism>
<feature type="transmembrane region" description="Helical" evidence="1">
    <location>
        <begin position="55"/>
        <end position="77"/>
    </location>
</feature>
<evidence type="ECO:0000313" key="3">
    <source>
        <dbReference type="EMBL" id="MCT8991948.1"/>
    </source>
</evidence>
<dbReference type="PANTHER" id="PTHR35342:SF5">
    <property type="entry name" value="TRICARBOXYLIC TRANSPORT PROTEIN"/>
    <property type="match status" value="1"/>
</dbReference>
<feature type="transmembrane region" description="Helical" evidence="1">
    <location>
        <begin position="432"/>
        <end position="453"/>
    </location>
</feature>
<sequence length="500" mass="51450">MILEHLAASLSVANLLLALAGVTAGTVIGALPGLTATMAIAVLTPLTFTLEPSSALIALGAIYTGGIYGGCYAAILINTPGTPSSIATTLDGFPMAKRGDGDLALTLAVLASVFGGIVGALALLFISPLLAKVALAFGPVEYFWLAILGLTLVAALSEGSLIKGLIGCCFGLLIALVGTAIVGGDTRFVFGTTTLLGGVDVIVGLIGLFCIPVLIDLVATPEAHLKMSSDVRGFRLKEALSIAWKSKWNMLRSSALGTIIGILPAAGGPVASLIAYAEARRASKRPQNFGKGEPDGLIASESANNATVGGGLIPTLTLGIPGTPADAIILGALLVHGVRIGPNLFSNQSSIVYTFMFGLIIATIMMLPVGLILGRYFYRSIIVIPKAILAPGIAFLTILGTYAVHNNIYEVWLMLGLGGVGWILQKMGVPPAPIVLGLVLGPIAEQGFVQAWLIGNATGNVLGMFFGRPISIAIICVALLVLFYPAITARFARRVPDEGA</sequence>
<proteinExistence type="predicted"/>
<reference evidence="3" key="1">
    <citation type="submission" date="2022-08" db="EMBL/GenBank/DDBJ databases">
        <title>Chelativorans sichuanense sp. nov., a paraffin oil-degrading bacterium isolated from a mixture of oil-based drill cuttings and paddy soil.</title>
        <authorList>
            <person name="Yu J."/>
            <person name="Liu H."/>
            <person name="Chen Q."/>
        </authorList>
    </citation>
    <scope>NUCLEOTIDE SEQUENCE</scope>
    <source>
        <strain evidence="3">SCAU 2101</strain>
    </source>
</reference>
<feature type="transmembrane region" description="Helical" evidence="1">
    <location>
        <begin position="465"/>
        <end position="484"/>
    </location>
</feature>
<evidence type="ECO:0000256" key="1">
    <source>
        <dbReference type="SAM" id="Phobius"/>
    </source>
</evidence>
<feature type="transmembrane region" description="Helical" evidence="1">
    <location>
        <begin position="133"/>
        <end position="155"/>
    </location>
</feature>
<feature type="transmembrane region" description="Helical" evidence="1">
    <location>
        <begin position="255"/>
        <end position="277"/>
    </location>
</feature>
<feature type="transmembrane region" description="Helical" evidence="1">
    <location>
        <begin position="381"/>
        <end position="402"/>
    </location>
</feature>
<evidence type="ECO:0000313" key="4">
    <source>
        <dbReference type="Proteomes" id="UP001149009"/>
    </source>
</evidence>
<dbReference type="InterPro" id="IPR002823">
    <property type="entry name" value="DUF112_TM"/>
</dbReference>
<protein>
    <submittedName>
        <fullName evidence="3">Tripartite tricarboxylate transporter permease</fullName>
    </submittedName>
</protein>
<feature type="transmembrane region" description="Helical" evidence="1">
    <location>
        <begin position="408"/>
        <end position="425"/>
    </location>
</feature>
<comment type="caution">
    <text evidence="3">The sequence shown here is derived from an EMBL/GenBank/DDBJ whole genome shotgun (WGS) entry which is preliminary data.</text>
</comment>
<keyword evidence="4" id="KW-1185">Reference proteome</keyword>
<keyword evidence="1" id="KW-0472">Membrane</keyword>
<dbReference type="Pfam" id="PF01970">
    <property type="entry name" value="TctA"/>
    <property type="match status" value="1"/>
</dbReference>
<feature type="transmembrane region" description="Helical" evidence="1">
    <location>
        <begin position="161"/>
        <end position="183"/>
    </location>
</feature>
<evidence type="ECO:0000259" key="2">
    <source>
        <dbReference type="Pfam" id="PF01970"/>
    </source>
</evidence>
<dbReference type="RefSeq" id="WP_261516891.1">
    <property type="nucleotide sequence ID" value="NZ_JAODNV010000021.1"/>
</dbReference>
<dbReference type="Proteomes" id="UP001149009">
    <property type="component" value="Unassembled WGS sequence"/>
</dbReference>
<name>A0A9X2XAU2_9HYPH</name>
<keyword evidence="1" id="KW-0812">Transmembrane</keyword>
<dbReference type="AlphaFoldDB" id="A0A9X2XAU2"/>
<dbReference type="PANTHER" id="PTHR35342">
    <property type="entry name" value="TRICARBOXYLIC TRANSPORT PROTEIN"/>
    <property type="match status" value="1"/>
</dbReference>
<dbReference type="EMBL" id="JAODNV010000021">
    <property type="protein sequence ID" value="MCT8991948.1"/>
    <property type="molecule type" value="Genomic_DNA"/>
</dbReference>
<gene>
    <name evidence="3" type="ORF">NYR54_16905</name>
</gene>
<feature type="transmembrane region" description="Helical" evidence="1">
    <location>
        <begin position="30"/>
        <end position="48"/>
    </location>
</feature>
<accession>A0A9X2XAU2</accession>
<keyword evidence="1" id="KW-1133">Transmembrane helix</keyword>